<feature type="compositionally biased region" description="Pro residues" evidence="2">
    <location>
        <begin position="1"/>
        <end position="19"/>
    </location>
</feature>
<evidence type="ECO:0000256" key="2">
    <source>
        <dbReference type="SAM" id="MobiDB-lite"/>
    </source>
</evidence>
<evidence type="ECO:0000313" key="4">
    <source>
        <dbReference type="Proteomes" id="UP000452235"/>
    </source>
</evidence>
<dbReference type="AlphaFoldDB" id="A0A5M3YWR9"/>
<organism evidence="3 4">
    <name type="scientific">Aspergillus terreus</name>
    <dbReference type="NCBI Taxonomy" id="33178"/>
    <lineage>
        <taxon>Eukaryota</taxon>
        <taxon>Fungi</taxon>
        <taxon>Dikarya</taxon>
        <taxon>Ascomycota</taxon>
        <taxon>Pezizomycotina</taxon>
        <taxon>Eurotiomycetes</taxon>
        <taxon>Eurotiomycetidae</taxon>
        <taxon>Eurotiales</taxon>
        <taxon>Aspergillaceae</taxon>
        <taxon>Aspergillus</taxon>
        <taxon>Aspergillus subgen. Circumdati</taxon>
    </lineage>
</organism>
<protein>
    <submittedName>
        <fullName evidence="3">Uncharacterized protein</fullName>
    </submittedName>
</protein>
<feature type="coiled-coil region" evidence="1">
    <location>
        <begin position="61"/>
        <end position="116"/>
    </location>
</feature>
<keyword evidence="4" id="KW-1185">Reference proteome</keyword>
<dbReference type="VEuPathDB" id="FungiDB:ATEG_03060"/>
<dbReference type="OrthoDB" id="4161285at2759"/>
<reference evidence="3 4" key="1">
    <citation type="submission" date="2020-01" db="EMBL/GenBank/DDBJ databases">
        <title>Aspergillus terreus IFO 6365 whole genome shotgun sequence.</title>
        <authorList>
            <person name="Kanamasa S."/>
            <person name="Takahashi H."/>
        </authorList>
    </citation>
    <scope>NUCLEOTIDE SEQUENCE [LARGE SCALE GENOMIC DNA]</scope>
    <source>
        <strain evidence="3 4">IFO 6365</strain>
    </source>
</reference>
<sequence length="136" mass="15271">MDQPPLSPPSEPASSPPAKPVALDSPLRTTPIHALLPEVRVPREPLPSYKYNPITCAPLEGDDVRAQIEELRQEFTSLEQVATAQEQAAREVKQKIEDAERTREEVQKAIDKKIKERNMEMKVLSKYQKAKASDVS</sequence>
<evidence type="ECO:0000313" key="3">
    <source>
        <dbReference type="EMBL" id="GFF16949.1"/>
    </source>
</evidence>
<accession>A0A5M3YWR9</accession>
<comment type="caution">
    <text evidence="3">The sequence shown here is derived from an EMBL/GenBank/DDBJ whole genome shotgun (WGS) entry which is preliminary data.</text>
</comment>
<dbReference type="EMBL" id="BLJY01000006">
    <property type="protein sequence ID" value="GFF16949.1"/>
    <property type="molecule type" value="Genomic_DNA"/>
</dbReference>
<name>A0A5M3YWR9_ASPTE</name>
<dbReference type="Proteomes" id="UP000452235">
    <property type="component" value="Unassembled WGS sequence"/>
</dbReference>
<proteinExistence type="predicted"/>
<evidence type="ECO:0000256" key="1">
    <source>
        <dbReference type="SAM" id="Coils"/>
    </source>
</evidence>
<feature type="region of interest" description="Disordered" evidence="2">
    <location>
        <begin position="1"/>
        <end position="29"/>
    </location>
</feature>
<keyword evidence="1" id="KW-0175">Coiled coil</keyword>
<gene>
    <name evidence="3" type="ORF">ATEIFO6365_0006028600</name>
</gene>